<evidence type="ECO:0000313" key="1">
    <source>
        <dbReference type="EMBL" id="XAU14000.1"/>
    </source>
</evidence>
<dbReference type="Proteomes" id="UP001447842">
    <property type="component" value="Chromosome"/>
</dbReference>
<keyword evidence="2" id="KW-1185">Reference proteome</keyword>
<reference evidence="1 2" key="1">
    <citation type="submission" date="2024-03" db="EMBL/GenBank/DDBJ databases">
        <title>Sulfurimonas sp. HSL3-1.</title>
        <authorList>
            <person name="Wang S."/>
        </authorList>
    </citation>
    <scope>NUCLEOTIDE SEQUENCE [LARGE SCALE GENOMIC DNA]</scope>
    <source>
        <strain evidence="1 2">HSL3-1</strain>
    </source>
</reference>
<proteinExistence type="predicted"/>
<accession>A0ABZ3H645</accession>
<sequence>MLQFNTYDNDTLAAIREQLNACAEALGGTGRLLGLVETILGMKPSPLQNKTASFHFEQGKVSWNKVLFADKIETITQMVKKHDTMENLLEKGSKKEQNAVRTLFPVTFTITPKEGEPFTFKAVDAPDANTARIDPLFELLFFASTGLIKKAIKEA</sequence>
<dbReference type="RefSeq" id="WP_345971823.1">
    <property type="nucleotide sequence ID" value="NZ_CP147920.1"/>
</dbReference>
<name>A0ABZ3H645_9BACT</name>
<dbReference type="EMBL" id="CP147920">
    <property type="protein sequence ID" value="XAU14000.1"/>
    <property type="molecule type" value="Genomic_DNA"/>
</dbReference>
<protein>
    <submittedName>
        <fullName evidence="1">Uncharacterized protein</fullName>
    </submittedName>
</protein>
<evidence type="ECO:0000313" key="2">
    <source>
        <dbReference type="Proteomes" id="UP001447842"/>
    </source>
</evidence>
<organism evidence="1 2">
    <name type="scientific">Sulfurimonas diazotrophicus</name>
    <dbReference type="NCBI Taxonomy" id="3131939"/>
    <lineage>
        <taxon>Bacteria</taxon>
        <taxon>Pseudomonadati</taxon>
        <taxon>Campylobacterota</taxon>
        <taxon>Epsilonproteobacteria</taxon>
        <taxon>Campylobacterales</taxon>
        <taxon>Sulfurimonadaceae</taxon>
        <taxon>Sulfurimonas</taxon>
    </lineage>
</organism>
<gene>
    <name evidence="1" type="ORF">WCY31_06985</name>
</gene>